<accession>A0A0B7KHI9</accession>
<protein>
    <submittedName>
        <fullName evidence="4">Uncharacterized protein</fullName>
    </submittedName>
</protein>
<dbReference type="Gene3D" id="3.90.1300.10">
    <property type="entry name" value="Amidase signature (AS) domain"/>
    <property type="match status" value="1"/>
</dbReference>
<dbReference type="SUPFAM" id="SSF75304">
    <property type="entry name" value="Amidase signature (AS) enzymes"/>
    <property type="match status" value="1"/>
</dbReference>
<feature type="chain" id="PRO_5002134644" evidence="1">
    <location>
        <begin position="19"/>
        <end position="642"/>
    </location>
</feature>
<evidence type="ECO:0000259" key="3">
    <source>
        <dbReference type="Pfam" id="PF26053"/>
    </source>
</evidence>
<dbReference type="InterPro" id="IPR036928">
    <property type="entry name" value="AS_sf"/>
</dbReference>
<dbReference type="InterPro" id="IPR058329">
    <property type="entry name" value="Arp1_N"/>
</dbReference>
<reference evidence="4" key="1">
    <citation type="submission" date="2015-01" db="EMBL/GenBank/DDBJ databases">
        <authorList>
            <person name="Durling Mikael"/>
        </authorList>
    </citation>
    <scope>NUCLEOTIDE SEQUENCE</scope>
</reference>
<dbReference type="Pfam" id="PF26053">
    <property type="entry name" value="DUF8016"/>
    <property type="match status" value="1"/>
</dbReference>
<proteinExistence type="predicted"/>
<dbReference type="PANTHER" id="PTHR46310:SF7">
    <property type="entry name" value="AMIDASE 1"/>
    <property type="match status" value="1"/>
</dbReference>
<evidence type="ECO:0000259" key="2">
    <source>
        <dbReference type="Pfam" id="PF01425"/>
    </source>
</evidence>
<name>A0A0B7KHI9_BIOOC</name>
<sequence>MIGKTIVFLILAVRNVSTSLESSGLSVKLNDVDYFISPFSQGRAYDQPLDAQSRGGQFGFVPVTVIAETSTNIAGLLTNWSTIDDVWQPGFLTTIILASSGRSRSGPVSMTYYANFTSEILPLQESSQIPSGPYFLDTYTGEVHQAFRLYDDFAGAFTQSLLQKPDGTFQTLSAHIQSSASLTIGVPSRLYFTATKEKPLAGVRVGVKDIFTLAGARRSNGNRAWYGLYPPASQTCTVMQNLLDAGAIIVGLQKLSQFANGEIPTADWVDYHAPFNPRGDGYQDTASSSAGAGSSIGSYEWLDLAVGSDTGGSIRGPAAVQGVFGNRPTHGLVSLDNVMPMSPSLDTVGFLARDPYIWGTAQAAMYKDNYTSYGSAGIEYPEKLYILDFPTEDTPTTKILNKFSADLAAFLNATMTPLNISKEWETSAPAQVGNNTIPQLLNLTYTALITMDQTRLLRDHFYKDYAAVHDGRLPFVDPVPLARWSWGDEQPGYQRTNAIENKTLFMDWFNEKILPRSPNTKTCSSSIILHTDSTGSLSNRNRYLNPPALPFGFSNGEISVFAEIPDSVFPLGEIPVLSTITNHTELVPVAVDVMVAKECDGLIAKLALDLVEAGIIKKPKAGSTLNGGEILLRRDDLPWTSA</sequence>
<feature type="domain" description="Amidase" evidence="2">
    <location>
        <begin position="195"/>
        <end position="354"/>
    </location>
</feature>
<dbReference type="PANTHER" id="PTHR46310">
    <property type="entry name" value="AMIDASE 1"/>
    <property type="match status" value="1"/>
</dbReference>
<evidence type="ECO:0000313" key="4">
    <source>
        <dbReference type="EMBL" id="CEO54345.1"/>
    </source>
</evidence>
<organism evidence="4">
    <name type="scientific">Bionectria ochroleuca</name>
    <name type="common">Gliocladium roseum</name>
    <dbReference type="NCBI Taxonomy" id="29856"/>
    <lineage>
        <taxon>Eukaryota</taxon>
        <taxon>Fungi</taxon>
        <taxon>Dikarya</taxon>
        <taxon>Ascomycota</taxon>
        <taxon>Pezizomycotina</taxon>
        <taxon>Sordariomycetes</taxon>
        <taxon>Hypocreomycetidae</taxon>
        <taxon>Hypocreales</taxon>
        <taxon>Bionectriaceae</taxon>
        <taxon>Clonostachys</taxon>
    </lineage>
</organism>
<evidence type="ECO:0000256" key="1">
    <source>
        <dbReference type="SAM" id="SignalP"/>
    </source>
</evidence>
<dbReference type="InterPro" id="IPR023631">
    <property type="entry name" value="Amidase_dom"/>
</dbReference>
<dbReference type="EMBL" id="CDPU01000042">
    <property type="protein sequence ID" value="CEO54345.1"/>
    <property type="molecule type" value="Genomic_DNA"/>
</dbReference>
<feature type="signal peptide" evidence="1">
    <location>
        <begin position="1"/>
        <end position="18"/>
    </location>
</feature>
<dbReference type="Pfam" id="PF01425">
    <property type="entry name" value="Amidase"/>
    <property type="match status" value="1"/>
</dbReference>
<keyword evidence="1" id="KW-0732">Signal</keyword>
<dbReference type="AlphaFoldDB" id="A0A0B7KHI9"/>
<gene>
    <name evidence="4" type="ORF">BN869_000010403_1</name>
</gene>
<feature type="domain" description="Scytalone dehydratase-like protein Arp1 N-terminal" evidence="3">
    <location>
        <begin position="57"/>
        <end position="150"/>
    </location>
</feature>